<dbReference type="Gene3D" id="2.120.10.30">
    <property type="entry name" value="TolB, C-terminal domain"/>
    <property type="match status" value="1"/>
</dbReference>
<proteinExistence type="predicted"/>
<dbReference type="SUPFAM" id="SSF82171">
    <property type="entry name" value="DPP6 N-terminal domain-like"/>
    <property type="match status" value="1"/>
</dbReference>
<sequence length="362" mass="40870">MTDPAVADPHVLDDPPPFHYKLLDYGERPYWSRDGRRIAFVDKHYGDICEIDLATREVRNLTQDLACPHLFLRVLILHNGDYLLIGPSEYKHPDISRHVESELWLLDKEAKSPPVPLGRRIWEGAAVSTLAPRIAYAVGGRNDPSLGAPDRYECHVAEIEYAADGPRLGNDEIFYRTQGGYIPEPQDFRLGDAEVIMAEYDFRRDIHPYDQRCSIKGVQLATGRVRTYIDEPRVHNECEGIFPDGEHICLETSHDMEPLGRYTIKTRDLWKLKLDGSGQRVRMTSFYNRPPLIAAHPNAPMGPWHAQPWLATNSNVSPDGRWLAFMVSLLGDPAGYGRGLGLLDLQAWSASPQAEQWAAAPV</sequence>
<evidence type="ECO:0008006" key="2">
    <source>
        <dbReference type="Google" id="ProtNLM"/>
    </source>
</evidence>
<organism evidence="1">
    <name type="scientific">uncultured Propionibacteriaceae bacterium</name>
    <dbReference type="NCBI Taxonomy" id="257457"/>
    <lineage>
        <taxon>Bacteria</taxon>
        <taxon>Bacillati</taxon>
        <taxon>Actinomycetota</taxon>
        <taxon>Actinomycetes</taxon>
        <taxon>Propionibacteriales</taxon>
        <taxon>Propionibacteriaceae</taxon>
        <taxon>environmental samples</taxon>
    </lineage>
</organism>
<dbReference type="Pfam" id="PF07676">
    <property type="entry name" value="PD40"/>
    <property type="match status" value="1"/>
</dbReference>
<accession>A0A6J4PFC2</accession>
<protein>
    <recommendedName>
        <fullName evidence="2">TolB protein, periplasmic protein involved in the tonb-independent uptake of group A colicins</fullName>
    </recommendedName>
</protein>
<dbReference type="AlphaFoldDB" id="A0A6J4PFC2"/>
<name>A0A6J4PFC2_9ACTN</name>
<reference evidence="1" key="1">
    <citation type="submission" date="2020-02" db="EMBL/GenBank/DDBJ databases">
        <authorList>
            <person name="Meier V. D."/>
        </authorList>
    </citation>
    <scope>NUCLEOTIDE SEQUENCE</scope>
    <source>
        <strain evidence="1">AVDCRST_MAG75</strain>
    </source>
</reference>
<dbReference type="EMBL" id="CADCUO010000211">
    <property type="protein sequence ID" value="CAA9414185.1"/>
    <property type="molecule type" value="Genomic_DNA"/>
</dbReference>
<dbReference type="InterPro" id="IPR011042">
    <property type="entry name" value="6-blade_b-propeller_TolB-like"/>
</dbReference>
<evidence type="ECO:0000313" key="1">
    <source>
        <dbReference type="EMBL" id="CAA9414185.1"/>
    </source>
</evidence>
<gene>
    <name evidence="1" type="ORF">AVDCRST_MAG75-2983</name>
</gene>
<dbReference type="InterPro" id="IPR011659">
    <property type="entry name" value="WD40"/>
</dbReference>